<feature type="region of interest" description="Disordered" evidence="1">
    <location>
        <begin position="592"/>
        <end position="612"/>
    </location>
</feature>
<keyword evidence="2" id="KW-0472">Membrane</keyword>
<feature type="region of interest" description="Disordered" evidence="1">
    <location>
        <begin position="530"/>
        <end position="558"/>
    </location>
</feature>
<dbReference type="GO" id="GO:0016020">
    <property type="term" value="C:membrane"/>
    <property type="evidence" value="ECO:0007669"/>
    <property type="project" value="InterPro"/>
</dbReference>
<dbReference type="SMART" id="SM00736">
    <property type="entry name" value="CADG"/>
    <property type="match status" value="3"/>
</dbReference>
<evidence type="ECO:0000313" key="6">
    <source>
        <dbReference type="Proteomes" id="UP000094801"/>
    </source>
</evidence>
<dbReference type="Proteomes" id="UP000094801">
    <property type="component" value="Unassembled WGS sequence"/>
</dbReference>
<dbReference type="Pfam" id="PF05345">
    <property type="entry name" value="He_PIG"/>
    <property type="match status" value="2"/>
</dbReference>
<feature type="compositionally biased region" description="Basic and acidic residues" evidence="1">
    <location>
        <begin position="769"/>
        <end position="780"/>
    </location>
</feature>
<proteinExistence type="predicted"/>
<evidence type="ECO:0000259" key="4">
    <source>
        <dbReference type="SMART" id="SM00736"/>
    </source>
</evidence>
<feature type="region of interest" description="Disordered" evidence="1">
    <location>
        <begin position="721"/>
        <end position="795"/>
    </location>
</feature>
<keyword evidence="2" id="KW-1133">Transmembrane helix</keyword>
<organism evidence="5 6">
    <name type="scientific">[Candida] arabinofermentans NRRL YB-2248</name>
    <dbReference type="NCBI Taxonomy" id="983967"/>
    <lineage>
        <taxon>Eukaryota</taxon>
        <taxon>Fungi</taxon>
        <taxon>Dikarya</taxon>
        <taxon>Ascomycota</taxon>
        <taxon>Saccharomycotina</taxon>
        <taxon>Pichiomycetes</taxon>
        <taxon>Pichiales</taxon>
        <taxon>Pichiaceae</taxon>
        <taxon>Ogataea</taxon>
        <taxon>Ogataea/Candida clade</taxon>
    </lineage>
</organism>
<feature type="transmembrane region" description="Helical" evidence="2">
    <location>
        <begin position="499"/>
        <end position="522"/>
    </location>
</feature>
<feature type="domain" description="Dystroglycan-type cadherin-like" evidence="4">
    <location>
        <begin position="19"/>
        <end position="127"/>
    </location>
</feature>
<feature type="region of interest" description="Disordered" evidence="1">
    <location>
        <begin position="458"/>
        <end position="491"/>
    </location>
</feature>
<evidence type="ECO:0000256" key="1">
    <source>
        <dbReference type="SAM" id="MobiDB-lite"/>
    </source>
</evidence>
<evidence type="ECO:0000256" key="3">
    <source>
        <dbReference type="SAM" id="SignalP"/>
    </source>
</evidence>
<dbReference type="Gene3D" id="2.60.40.10">
    <property type="entry name" value="Immunoglobulins"/>
    <property type="match status" value="3"/>
</dbReference>
<accession>A0A1E4SX90</accession>
<dbReference type="AlphaFoldDB" id="A0A1E4SX90"/>
<feature type="compositionally biased region" description="Low complexity" evidence="1">
    <location>
        <begin position="458"/>
        <end position="485"/>
    </location>
</feature>
<evidence type="ECO:0000256" key="2">
    <source>
        <dbReference type="SAM" id="Phobius"/>
    </source>
</evidence>
<dbReference type="SUPFAM" id="SSF49313">
    <property type="entry name" value="Cadherin-like"/>
    <property type="match status" value="3"/>
</dbReference>
<sequence>MKIHSLSNLLIAVSHSLLYLRPALADVQEGFPFSQQLPDVARVGEAYSFTINKETYESTDSSSSVTYSVENLPSWLSFDSSSLTFSGTPETDDATDKLEFQLIGKDGSGSNLNDTVSIVVSADPGPQLKSSNSIVDQISAMGSTDGSNGLIVSPNTEFTIKFDSDTFELLSGSSGSIVDYYGKSLNRTSLPSWCYFDSDTLTFSGTAPTINSDIAPSQEFGFILIATDYAGYTGAYGSFYIVVGAHELSSNLTGAVVVNGTAGESITIDIPLKDVLLDGSSISSSDIASVDLYEAPSWISISDDDVLTGTIPDSQDDNLLLNVTVSDVYGNSVYLDFEIDLLTEIFSVDSLPDVNATRGKWFSYTLPDSDFSDLNDTTIKASYTGADWLTYYYTNHTFTGTAPYSLNSVEVTVKGTMNSISDEKSFKIKGVGVHSMSSSHHSSMSSTISSSYSSRTSSHHVTSSSSHSSSHSSSSVTSSASSSATPLVAGKSSKSNSKALAIGLGVALPLLALIVAAILFFFCCWKRRKSNKDDDGEDEKPKTMYMNPTGTNETLKNDDYDYQSDLEGGAYDADAKRLSALNVLKLNEAGLSNNRDDSSSLTDVGSVYGDNGDNNKSSAELLGGAAGAKVTKSWRGSNANPWKPRDSLSSLATVATTDLLTVRVTDDPNKVRKSQSNFFHGSSSNNASKDGILNYQAAGKGTAAAGGSKLNITRDFSDSSVATVDSMTDSSKSLDPRSRMPGPGTISNSGSVPAKLVEFTNKGTTMSNDEDKYAHGEQKSFEGVIEDGSSRSFMI</sequence>
<dbReference type="InterPro" id="IPR006644">
    <property type="entry name" value="Cadg"/>
</dbReference>
<feature type="domain" description="Dystroglycan-type cadherin-like" evidence="4">
    <location>
        <begin position="142"/>
        <end position="250"/>
    </location>
</feature>
<feature type="signal peptide" evidence="3">
    <location>
        <begin position="1"/>
        <end position="25"/>
    </location>
</feature>
<feature type="chain" id="PRO_5009162954" description="Dystroglycan-type cadherin-like domain-containing protein" evidence="3">
    <location>
        <begin position="26"/>
        <end position="795"/>
    </location>
</feature>
<dbReference type="EMBL" id="KV453859">
    <property type="protein sequence ID" value="ODV84094.1"/>
    <property type="molecule type" value="Genomic_DNA"/>
</dbReference>
<reference evidence="6" key="1">
    <citation type="submission" date="2016-04" db="EMBL/GenBank/DDBJ databases">
        <title>Comparative genomics of biotechnologically important yeasts.</title>
        <authorList>
            <consortium name="DOE Joint Genome Institute"/>
            <person name="Riley R."/>
            <person name="Haridas S."/>
            <person name="Wolfe K.H."/>
            <person name="Lopes M.R."/>
            <person name="Hittinger C.T."/>
            <person name="Goker M."/>
            <person name="Salamov A."/>
            <person name="Wisecaver J."/>
            <person name="Long T.M."/>
            <person name="Aerts A.L."/>
            <person name="Barry K."/>
            <person name="Choi C."/>
            <person name="Clum A."/>
            <person name="Coughlan A.Y."/>
            <person name="Deshpande S."/>
            <person name="Douglass A.P."/>
            <person name="Hanson S.J."/>
            <person name="Klenk H.-P."/>
            <person name="Labutti K."/>
            <person name="Lapidus A."/>
            <person name="Lindquist E."/>
            <person name="Lipzen A."/>
            <person name="Meier-Kolthoff J.P."/>
            <person name="Ohm R.A."/>
            <person name="Otillar R.P."/>
            <person name="Pangilinan J."/>
            <person name="Peng Y."/>
            <person name="Rokas A."/>
            <person name="Rosa C.A."/>
            <person name="Scheuner C."/>
            <person name="Sibirny A.A."/>
            <person name="Slot J.C."/>
            <person name="Stielow J.B."/>
            <person name="Sun H."/>
            <person name="Kurtzman C.P."/>
            <person name="Blackwell M."/>
            <person name="Grigoriev I.V."/>
            <person name="Jeffries T.W."/>
        </authorList>
    </citation>
    <scope>NUCLEOTIDE SEQUENCE [LARGE SCALE GENOMIC DNA]</scope>
    <source>
        <strain evidence="6">NRRL YB-2248</strain>
    </source>
</reference>
<protein>
    <recommendedName>
        <fullName evidence="4">Dystroglycan-type cadherin-like domain-containing protein</fullName>
    </recommendedName>
</protein>
<evidence type="ECO:0000313" key="5">
    <source>
        <dbReference type="EMBL" id="ODV84094.1"/>
    </source>
</evidence>
<keyword evidence="2" id="KW-0812">Transmembrane</keyword>
<keyword evidence="3" id="KW-0732">Signal</keyword>
<dbReference type="GO" id="GO:0005509">
    <property type="term" value="F:calcium ion binding"/>
    <property type="evidence" value="ECO:0007669"/>
    <property type="project" value="InterPro"/>
</dbReference>
<dbReference type="STRING" id="983967.A0A1E4SX90"/>
<name>A0A1E4SX90_9ASCO</name>
<feature type="compositionally biased region" description="Polar residues" evidence="1">
    <location>
        <begin position="721"/>
        <end position="731"/>
    </location>
</feature>
<dbReference type="InterPro" id="IPR013783">
    <property type="entry name" value="Ig-like_fold"/>
</dbReference>
<dbReference type="InterPro" id="IPR015919">
    <property type="entry name" value="Cadherin-like_sf"/>
</dbReference>
<keyword evidence="6" id="KW-1185">Reference proteome</keyword>
<gene>
    <name evidence="5" type="ORF">CANARDRAFT_71276</name>
</gene>
<feature type="domain" description="Dystroglycan-type cadherin-like" evidence="4">
    <location>
        <begin position="346"/>
        <end position="440"/>
    </location>
</feature>
<dbReference type="OrthoDB" id="41532at2759"/>